<reference evidence="1" key="1">
    <citation type="journal article" date="2020" name="Nat. Genet.">
        <title>Genomic diversifications of five Gossypium allopolyploid species and their impact on cotton improvement.</title>
        <authorList>
            <person name="Chen Z.J."/>
            <person name="Sreedasyam A."/>
            <person name="Ando A."/>
            <person name="Song Q."/>
            <person name="De Santiago L.M."/>
            <person name="Hulse-Kemp A.M."/>
            <person name="Ding M."/>
            <person name="Ye W."/>
            <person name="Kirkbride R.C."/>
            <person name="Jenkins J."/>
            <person name="Plott C."/>
            <person name="Lovell J."/>
            <person name="Lin Y.M."/>
            <person name="Vaughn R."/>
            <person name="Liu B."/>
            <person name="Simpson S."/>
            <person name="Scheffler B.E."/>
            <person name="Wen L."/>
            <person name="Saski C.A."/>
            <person name="Grover C.E."/>
            <person name="Hu G."/>
            <person name="Conover J.L."/>
            <person name="Carlson J.W."/>
            <person name="Shu S."/>
            <person name="Boston L.B."/>
            <person name="Williams M."/>
            <person name="Peterson D.G."/>
            <person name="McGee K."/>
            <person name="Jones D.C."/>
            <person name="Wendel J.F."/>
            <person name="Stelly D.M."/>
            <person name="Grimwood J."/>
            <person name="Schmutz J."/>
        </authorList>
    </citation>
    <scope>NUCLEOTIDE SEQUENCE [LARGE SCALE GENOMIC DNA]</scope>
    <source>
        <strain evidence="1">cv. TM-1</strain>
    </source>
</reference>
<dbReference type="RefSeq" id="XP_040957882.1">
    <property type="nucleotide sequence ID" value="XM_041101948.1"/>
</dbReference>
<evidence type="ECO:0000313" key="1">
    <source>
        <dbReference type="Proteomes" id="UP000818029"/>
    </source>
</evidence>
<dbReference type="CDD" id="cd09272">
    <property type="entry name" value="RNase_HI_RT_Ty1"/>
    <property type="match status" value="1"/>
</dbReference>
<reference evidence="2" key="2">
    <citation type="submission" date="2025-08" db="UniProtKB">
        <authorList>
            <consortium name="RefSeq"/>
        </authorList>
    </citation>
    <scope>IDENTIFICATION</scope>
</reference>
<evidence type="ECO:0008006" key="3">
    <source>
        <dbReference type="Google" id="ProtNLM"/>
    </source>
</evidence>
<protein>
    <recommendedName>
        <fullName evidence="3">Retrovirus-related Pol polyprotein from transposon TNT 1-94</fullName>
    </recommendedName>
</protein>
<dbReference type="Proteomes" id="UP000818029">
    <property type="component" value="Chromosome D10"/>
</dbReference>
<evidence type="ECO:0000313" key="2">
    <source>
        <dbReference type="RefSeq" id="XP_040957882.1"/>
    </source>
</evidence>
<organism evidence="1 2">
    <name type="scientific">Gossypium hirsutum</name>
    <name type="common">Upland cotton</name>
    <name type="synonym">Gossypium mexicanum</name>
    <dbReference type="NCBI Taxonomy" id="3635"/>
    <lineage>
        <taxon>Eukaryota</taxon>
        <taxon>Viridiplantae</taxon>
        <taxon>Streptophyta</taxon>
        <taxon>Embryophyta</taxon>
        <taxon>Tracheophyta</taxon>
        <taxon>Spermatophyta</taxon>
        <taxon>Magnoliopsida</taxon>
        <taxon>eudicotyledons</taxon>
        <taxon>Gunneridae</taxon>
        <taxon>Pentapetalae</taxon>
        <taxon>rosids</taxon>
        <taxon>malvids</taxon>
        <taxon>Malvales</taxon>
        <taxon>Malvaceae</taxon>
        <taxon>Malvoideae</taxon>
        <taxon>Gossypium</taxon>
    </lineage>
</organism>
<name>A0ABM3ASS8_GOSHI</name>
<gene>
    <name evidence="2" type="primary">LOC121222059</name>
</gene>
<keyword evidence="1" id="KW-1185">Reference proteome</keyword>
<dbReference type="GeneID" id="121222059"/>
<sequence>MVPYEALYGRKGRTPLCWTELGERQILGPELVSETKDKVRLIRDCLNAASDRQKSYADLKSKDIEYYRSNLSHVVSVKEIDVRPDLTFEKEPVHILEKDIKVLKRNSIPLVQIPCNPSCDANWVTDNDDVSSTSGYVFTLIGTTISWKSTKQTCIAPSTMESEFIAIDLAGQKVEWLRNLLTEILLCEKSTPLISLLCVSQDAICIAKRQAYNGNKRNIRIRHESMRHLIKNGVITLEYVRSERNLVDPLTKGISGKMIFDSLKGMSLKPSG</sequence>
<dbReference type="PANTHER" id="PTHR11439:SF440">
    <property type="entry name" value="INTEGRASE CATALYTIC DOMAIN-CONTAINING PROTEIN"/>
    <property type="match status" value="1"/>
</dbReference>
<accession>A0ABM3ASS8</accession>
<proteinExistence type="predicted"/>
<dbReference type="PANTHER" id="PTHR11439">
    <property type="entry name" value="GAG-POL-RELATED RETROTRANSPOSON"/>
    <property type="match status" value="1"/>
</dbReference>